<protein>
    <recommendedName>
        <fullName evidence="6">Thioredoxin</fullName>
    </recommendedName>
</protein>
<dbReference type="Gene3D" id="3.40.30.10">
    <property type="entry name" value="Glutaredoxin"/>
    <property type="match status" value="1"/>
</dbReference>
<evidence type="ECO:0000313" key="10">
    <source>
        <dbReference type="EMBL" id="BDU78407.1"/>
    </source>
</evidence>
<dbReference type="PRINTS" id="PR00421">
    <property type="entry name" value="THIOREDOXIN"/>
</dbReference>
<dbReference type="PROSITE" id="PS00194">
    <property type="entry name" value="THIOREDOXIN_1"/>
    <property type="match status" value="1"/>
</dbReference>
<dbReference type="GO" id="GO:0045454">
    <property type="term" value="P:cell redox homeostasis"/>
    <property type="evidence" value="ECO:0007669"/>
    <property type="project" value="TreeGrafter"/>
</dbReference>
<keyword evidence="3" id="KW-0249">Electron transport</keyword>
<evidence type="ECO:0000256" key="6">
    <source>
        <dbReference type="PIRNR" id="PIRNR000077"/>
    </source>
</evidence>
<feature type="active site" description="Nucleophile" evidence="7">
    <location>
        <position position="34"/>
    </location>
</feature>
<feature type="site" description="Contributes to redox potential value" evidence="7">
    <location>
        <position position="33"/>
    </location>
</feature>
<evidence type="ECO:0000256" key="3">
    <source>
        <dbReference type="ARBA" id="ARBA00022982"/>
    </source>
</evidence>
<dbReference type="PANTHER" id="PTHR45663:SF11">
    <property type="entry name" value="GEO12009P1"/>
    <property type="match status" value="1"/>
</dbReference>
<feature type="active site" description="Nucleophile" evidence="7">
    <location>
        <position position="31"/>
    </location>
</feature>
<dbReference type="InterPro" id="IPR017937">
    <property type="entry name" value="Thioredoxin_CS"/>
</dbReference>
<evidence type="ECO:0000259" key="9">
    <source>
        <dbReference type="PROSITE" id="PS51352"/>
    </source>
</evidence>
<dbReference type="GO" id="GO:0005829">
    <property type="term" value="C:cytosol"/>
    <property type="evidence" value="ECO:0007669"/>
    <property type="project" value="TreeGrafter"/>
</dbReference>
<evidence type="ECO:0000256" key="7">
    <source>
        <dbReference type="PIRSR" id="PIRSR000077-1"/>
    </source>
</evidence>
<keyword evidence="2" id="KW-0813">Transport</keyword>
<evidence type="ECO:0000256" key="1">
    <source>
        <dbReference type="ARBA" id="ARBA00008987"/>
    </source>
</evidence>
<dbReference type="InterPro" id="IPR036249">
    <property type="entry name" value="Thioredoxin-like_sf"/>
</dbReference>
<feature type="domain" description="Thioredoxin" evidence="9">
    <location>
        <begin position="1"/>
        <end position="105"/>
    </location>
</feature>
<evidence type="ECO:0000313" key="11">
    <source>
        <dbReference type="Proteomes" id="UP001228113"/>
    </source>
</evidence>
<accession>A0AA48H2G5</accession>
<name>A0AA48H2G5_9BACT</name>
<keyword evidence="5 8" id="KW-0676">Redox-active center</keyword>
<dbReference type="SUPFAM" id="SSF52833">
    <property type="entry name" value="Thioredoxin-like"/>
    <property type="match status" value="1"/>
</dbReference>
<dbReference type="KEGG" id="msea:METESE_33650"/>
<dbReference type="PIRSF" id="PIRSF000077">
    <property type="entry name" value="Thioredoxin"/>
    <property type="match status" value="1"/>
</dbReference>
<dbReference type="InterPro" id="IPR013766">
    <property type="entry name" value="Thioredoxin_domain"/>
</dbReference>
<dbReference type="RefSeq" id="WP_243329109.1">
    <property type="nucleotide sequence ID" value="NZ_AP027081.1"/>
</dbReference>
<feature type="disulfide bond" description="Redox-active" evidence="8">
    <location>
        <begin position="31"/>
        <end position="34"/>
    </location>
</feature>
<comment type="similarity">
    <text evidence="1 6">Belongs to the thioredoxin family.</text>
</comment>
<keyword evidence="11" id="KW-1185">Reference proteome</keyword>
<dbReference type="PANTHER" id="PTHR45663">
    <property type="entry name" value="GEO12009P1"/>
    <property type="match status" value="1"/>
</dbReference>
<dbReference type="AlphaFoldDB" id="A0AA48H2G5"/>
<dbReference type="Proteomes" id="UP001228113">
    <property type="component" value="Chromosome"/>
</dbReference>
<evidence type="ECO:0000256" key="2">
    <source>
        <dbReference type="ARBA" id="ARBA00022448"/>
    </source>
</evidence>
<dbReference type="PROSITE" id="PS51352">
    <property type="entry name" value="THIOREDOXIN_2"/>
    <property type="match status" value="1"/>
</dbReference>
<gene>
    <name evidence="10" type="ORF">METESE_33650</name>
</gene>
<evidence type="ECO:0000256" key="4">
    <source>
        <dbReference type="ARBA" id="ARBA00023157"/>
    </source>
</evidence>
<dbReference type="GO" id="GO:0015035">
    <property type="term" value="F:protein-disulfide reductase activity"/>
    <property type="evidence" value="ECO:0007669"/>
    <property type="project" value="InterPro"/>
</dbReference>
<organism evidence="10 11">
    <name type="scientific">Mesoterricola sediminis</name>
    <dbReference type="NCBI Taxonomy" id="2927980"/>
    <lineage>
        <taxon>Bacteria</taxon>
        <taxon>Pseudomonadati</taxon>
        <taxon>Acidobacteriota</taxon>
        <taxon>Holophagae</taxon>
        <taxon>Holophagales</taxon>
        <taxon>Holophagaceae</taxon>
        <taxon>Mesoterricola</taxon>
    </lineage>
</organism>
<feature type="site" description="Contributes to redox potential value" evidence="7">
    <location>
        <position position="32"/>
    </location>
</feature>
<keyword evidence="4 8" id="KW-1015">Disulfide bond</keyword>
<dbReference type="Pfam" id="PF00085">
    <property type="entry name" value="Thioredoxin"/>
    <property type="match status" value="1"/>
</dbReference>
<reference evidence="10" key="1">
    <citation type="journal article" date="2023" name="Int. J. Syst. Evol. Microbiol.">
        <title>Mesoterricola silvestris gen. nov., sp. nov., Mesoterricola sediminis sp. nov., Geothrix oryzae sp. nov., Geothrix edaphica sp. nov., Geothrix rubra sp. nov., and Geothrix limicola sp. nov., six novel members of Acidobacteriota isolated from soils.</title>
        <authorList>
            <person name="Itoh H."/>
            <person name="Sugisawa Y."/>
            <person name="Mise K."/>
            <person name="Xu Z."/>
            <person name="Kuniyasu M."/>
            <person name="Ushijima N."/>
            <person name="Kawano K."/>
            <person name="Kobayashi E."/>
            <person name="Shiratori Y."/>
            <person name="Masuda Y."/>
            <person name="Senoo K."/>
        </authorList>
    </citation>
    <scope>NUCLEOTIDE SEQUENCE</scope>
    <source>
        <strain evidence="10">W786</strain>
    </source>
</reference>
<feature type="site" description="Deprotonates C-terminal active site Cys" evidence="7">
    <location>
        <position position="25"/>
    </location>
</feature>
<dbReference type="CDD" id="cd02947">
    <property type="entry name" value="TRX_family"/>
    <property type="match status" value="1"/>
</dbReference>
<proteinExistence type="inferred from homology"/>
<evidence type="ECO:0000256" key="5">
    <source>
        <dbReference type="ARBA" id="ARBA00023284"/>
    </source>
</evidence>
<dbReference type="InterPro" id="IPR005746">
    <property type="entry name" value="Thioredoxin"/>
</dbReference>
<evidence type="ECO:0000256" key="8">
    <source>
        <dbReference type="PIRSR" id="PIRSR000077-4"/>
    </source>
</evidence>
<dbReference type="EMBL" id="AP027081">
    <property type="protein sequence ID" value="BDU78407.1"/>
    <property type="molecule type" value="Genomic_DNA"/>
</dbReference>
<sequence length="105" mass="10729">MSTPFPAVDDATFREAVASGTTLVDVWAPWCGACRTLGATLQQLAPALDPALKVVQLDSEANPATAAALGVLALPTLLLFRDGALVGRRVGALGRQGILAFVAGD</sequence>